<comment type="caution">
    <text evidence="2">The sequence shown here is derived from an EMBL/GenBank/DDBJ whole genome shotgun (WGS) entry which is preliminary data.</text>
</comment>
<reference evidence="2 3" key="1">
    <citation type="submission" date="2019-10" db="EMBL/GenBank/DDBJ databases">
        <title>Georgenia wutianyii sp. nov. and Georgenia yuyongxinii sp. nov. isolated from plateau pika (Ochotona curzoniae) in the Qinghai-Tibet plateau of China.</title>
        <authorList>
            <person name="Tian Z."/>
        </authorList>
    </citation>
    <scope>NUCLEOTIDE SEQUENCE [LARGE SCALE GENOMIC DNA]</scope>
    <source>
        <strain evidence="2 3">JCM 15130</strain>
    </source>
</reference>
<dbReference type="AlphaFoldDB" id="A0A7J9V035"/>
<proteinExistence type="predicted"/>
<name>A0A7J9V035_9MICO</name>
<dbReference type="GO" id="GO:0016491">
    <property type="term" value="F:oxidoreductase activity"/>
    <property type="evidence" value="ECO:0007669"/>
    <property type="project" value="InterPro"/>
</dbReference>
<keyword evidence="3" id="KW-1185">Reference proteome</keyword>
<sequence length="351" mass="37767">MSLIIVGDAERTLPVAAVASLASGERVMFTSDEDLGELTVPVTGSGLSGTAVIASVSPDVPLDGGSFVVTAPAMDLERIFSARPEQFAGRPVLLAPGGFAGALLSAERFRQWGVPLPRFSEVPGWMFGGRLTHGRVQLFMRKRNLDLAAPSDEETSAALAHFGRYFPDVVPSDLVTTSLSNINALIHPPLAILNATRIENREVWHYWDEGFTPAVERLMVAIDRERRAVVEALGGRADTILEMALAAYGDDGMRGESYYETVKSFAGYRNRPGPTDLDSRFLTDDVPFGVAGYEQLAARVGLDHTALTAVRVISEIILGRGLRADDEAVEALVAYAHERSALRVGAGTREG</sequence>
<gene>
    <name evidence="2" type="ORF">GB882_11710</name>
</gene>
<dbReference type="InterPro" id="IPR008927">
    <property type="entry name" value="6-PGluconate_DH-like_C_sf"/>
</dbReference>
<evidence type="ECO:0000313" key="2">
    <source>
        <dbReference type="EMBL" id="MPV89334.1"/>
    </source>
</evidence>
<dbReference type="Pfam" id="PF02317">
    <property type="entry name" value="Octopine_DH"/>
    <property type="match status" value="1"/>
</dbReference>
<accession>A0A7J9V035</accession>
<organism evidence="2 3">
    <name type="scientific">Georgenia ruanii</name>
    <dbReference type="NCBI Taxonomy" id="348442"/>
    <lineage>
        <taxon>Bacteria</taxon>
        <taxon>Bacillati</taxon>
        <taxon>Actinomycetota</taxon>
        <taxon>Actinomycetes</taxon>
        <taxon>Micrococcales</taxon>
        <taxon>Bogoriellaceae</taxon>
        <taxon>Georgenia</taxon>
    </lineage>
</organism>
<dbReference type="EMBL" id="WHPD01002527">
    <property type="protein sequence ID" value="MPV89334.1"/>
    <property type="molecule type" value="Genomic_DNA"/>
</dbReference>
<dbReference type="InterPro" id="IPR013328">
    <property type="entry name" value="6PGD_dom2"/>
</dbReference>
<dbReference type="RefSeq" id="WP_152232047.1">
    <property type="nucleotide sequence ID" value="NZ_BAAAOT010000008.1"/>
</dbReference>
<dbReference type="OrthoDB" id="1073746at2"/>
<protein>
    <recommendedName>
        <fullName evidence="1">Opine dehydrogenase domain-containing protein</fullName>
    </recommendedName>
</protein>
<evidence type="ECO:0000313" key="3">
    <source>
        <dbReference type="Proteomes" id="UP000429644"/>
    </source>
</evidence>
<dbReference type="Proteomes" id="UP000429644">
    <property type="component" value="Unassembled WGS sequence"/>
</dbReference>
<feature type="domain" description="Opine dehydrogenase" evidence="1">
    <location>
        <begin position="173"/>
        <end position="313"/>
    </location>
</feature>
<dbReference type="InterPro" id="IPR003421">
    <property type="entry name" value="Opine_DH"/>
</dbReference>
<dbReference type="Gene3D" id="3.40.50.720">
    <property type="entry name" value="NAD(P)-binding Rossmann-like Domain"/>
    <property type="match status" value="1"/>
</dbReference>
<dbReference type="Gene3D" id="1.10.1040.10">
    <property type="entry name" value="N-(1-d-carboxylethyl)-l-norvaline Dehydrogenase, domain 2"/>
    <property type="match status" value="1"/>
</dbReference>
<dbReference type="SUPFAM" id="SSF48179">
    <property type="entry name" value="6-phosphogluconate dehydrogenase C-terminal domain-like"/>
    <property type="match status" value="1"/>
</dbReference>
<evidence type="ECO:0000259" key="1">
    <source>
        <dbReference type="Pfam" id="PF02317"/>
    </source>
</evidence>